<reference evidence="8 9" key="1">
    <citation type="journal article" date="2023" name="IMA Fungus">
        <title>Comparative genomic study of the Penicillium genus elucidates a diverse pangenome and 15 lateral gene transfer events.</title>
        <authorList>
            <person name="Petersen C."/>
            <person name="Sorensen T."/>
            <person name="Nielsen M.R."/>
            <person name="Sondergaard T.E."/>
            <person name="Sorensen J.L."/>
            <person name="Fitzpatrick D.A."/>
            <person name="Frisvad J.C."/>
            <person name="Nielsen K.L."/>
        </authorList>
    </citation>
    <scope>NUCLEOTIDE SEQUENCE [LARGE SCALE GENOMIC DNA]</scope>
    <source>
        <strain evidence="8 9">IBT 35679</strain>
    </source>
</reference>
<keyword evidence="5" id="KW-0539">Nucleus</keyword>
<organism evidence="8 9">
    <name type="scientific">Penicillium frequentans</name>
    <dbReference type="NCBI Taxonomy" id="3151616"/>
    <lineage>
        <taxon>Eukaryota</taxon>
        <taxon>Fungi</taxon>
        <taxon>Dikarya</taxon>
        <taxon>Ascomycota</taxon>
        <taxon>Pezizomycotina</taxon>
        <taxon>Eurotiomycetes</taxon>
        <taxon>Eurotiomycetidae</taxon>
        <taxon>Eurotiales</taxon>
        <taxon>Aspergillaceae</taxon>
        <taxon>Penicillium</taxon>
    </lineage>
</organism>
<dbReference type="AlphaFoldDB" id="A0AAD6GJN5"/>
<dbReference type="InterPro" id="IPR040167">
    <property type="entry name" value="TF_CP2-like"/>
</dbReference>
<evidence type="ECO:0000259" key="7">
    <source>
        <dbReference type="PROSITE" id="PS51968"/>
    </source>
</evidence>
<comment type="subcellular location">
    <subcellularLocation>
        <location evidence="1">Nucleus</location>
    </subcellularLocation>
</comment>
<keyword evidence="3" id="KW-0238">DNA-binding</keyword>
<feature type="compositionally biased region" description="Basic residues" evidence="6">
    <location>
        <begin position="302"/>
        <end position="311"/>
    </location>
</feature>
<evidence type="ECO:0000256" key="1">
    <source>
        <dbReference type="ARBA" id="ARBA00004123"/>
    </source>
</evidence>
<dbReference type="PANTHER" id="PTHR11037">
    <property type="entry name" value="TRANSCRIPTION FACTOR CP2"/>
    <property type="match status" value="1"/>
</dbReference>
<evidence type="ECO:0000256" key="4">
    <source>
        <dbReference type="ARBA" id="ARBA00023163"/>
    </source>
</evidence>
<dbReference type="Proteomes" id="UP001220324">
    <property type="component" value="Unassembled WGS sequence"/>
</dbReference>
<keyword evidence="2" id="KW-0805">Transcription regulation</keyword>
<dbReference type="InterPro" id="IPR057520">
    <property type="entry name" value="GRHL1/CP2_C"/>
</dbReference>
<protein>
    <recommendedName>
        <fullName evidence="7">Grh/CP2 DB domain-containing protein</fullName>
    </recommendedName>
</protein>
<proteinExistence type="predicted"/>
<dbReference type="Pfam" id="PF04516">
    <property type="entry name" value="CP2"/>
    <property type="match status" value="1"/>
</dbReference>
<dbReference type="GO" id="GO:0005634">
    <property type="term" value="C:nucleus"/>
    <property type="evidence" value="ECO:0007669"/>
    <property type="project" value="UniProtKB-SubCell"/>
</dbReference>
<dbReference type="InterPro" id="IPR007604">
    <property type="entry name" value="CP2"/>
</dbReference>
<gene>
    <name evidence="8" type="ORF">N7494_000236</name>
</gene>
<dbReference type="PANTHER" id="PTHR11037:SF20">
    <property type="entry name" value="PROTEIN GRAINYHEAD"/>
    <property type="match status" value="1"/>
</dbReference>
<keyword evidence="4" id="KW-0804">Transcription</keyword>
<evidence type="ECO:0000256" key="6">
    <source>
        <dbReference type="SAM" id="MobiDB-lite"/>
    </source>
</evidence>
<feature type="compositionally biased region" description="Basic and acidic residues" evidence="6">
    <location>
        <begin position="1"/>
        <end position="10"/>
    </location>
</feature>
<keyword evidence="9" id="KW-1185">Reference proteome</keyword>
<feature type="region of interest" description="Disordered" evidence="6">
    <location>
        <begin position="1"/>
        <end position="30"/>
    </location>
</feature>
<evidence type="ECO:0000256" key="2">
    <source>
        <dbReference type="ARBA" id="ARBA00023015"/>
    </source>
</evidence>
<evidence type="ECO:0000313" key="8">
    <source>
        <dbReference type="EMBL" id="KAJ5556321.1"/>
    </source>
</evidence>
<accession>A0AAD6GJN5</accession>
<evidence type="ECO:0000256" key="5">
    <source>
        <dbReference type="ARBA" id="ARBA00023242"/>
    </source>
</evidence>
<feature type="domain" description="Grh/CP2 DB" evidence="7">
    <location>
        <begin position="54"/>
        <end position="320"/>
    </location>
</feature>
<name>A0AAD6GJN5_9EURO</name>
<evidence type="ECO:0000313" key="9">
    <source>
        <dbReference type="Proteomes" id="UP001220324"/>
    </source>
</evidence>
<sequence length="534" mass="60277">MSRTPMHHDTGYATLDGADQGTLADGLSEQSDSKFDLARSEAHFNEQWPYSDKEKFRYHVTLQAPTAILWDTNENPVTYLNKGQTYTLVVADSTPPTNKVGFLEYRTFVHVSFEGEDQRSNPVESWQLWKEGRGLKEARERNGKVLAVEYVDPSQGDVRNHGYHQIRLEEAFVDGFCVTWTADSSANVYEVAIPLKFNFLSTDFSRSKGVKGVPVRLCAKTELSRSVDDMKTFVDEPEMSYCVVKLFRDHGAERKSLNDKTYVEKRIEKLKKQIIDRGPGAHFDKSNRDECLTNGGQFDIRHQKKRKRSMSSHKSPMSDRDLHNQLAAMTDVLSSTRPVSGFCLRGNERDDPDLYPVCPSSTFSAAGVLDNQDIHVTNSTSELAAQLSEKANLQSDLHALDYQERPPKMPKTSVKTSRVCSSPAKHSSESIACFYVQFTQNGEKPQDKHYAIYLTARTSLNLKAKLAEKLRIDLNLISRIFWINYKGLKVVVDDDMVQHLPEAQSMVADICDLSSTEMASPSAKCSEVEVKLVF</sequence>
<dbReference type="GO" id="GO:0000978">
    <property type="term" value="F:RNA polymerase II cis-regulatory region sequence-specific DNA binding"/>
    <property type="evidence" value="ECO:0007669"/>
    <property type="project" value="TreeGrafter"/>
</dbReference>
<dbReference type="Pfam" id="PF25416">
    <property type="entry name" value="GRHL1_C"/>
    <property type="match status" value="1"/>
</dbReference>
<dbReference type="GO" id="GO:0001228">
    <property type="term" value="F:DNA-binding transcription activator activity, RNA polymerase II-specific"/>
    <property type="evidence" value="ECO:0007669"/>
    <property type="project" value="TreeGrafter"/>
</dbReference>
<comment type="caution">
    <text evidence="8">The sequence shown here is derived from an EMBL/GenBank/DDBJ whole genome shotgun (WGS) entry which is preliminary data.</text>
</comment>
<dbReference type="EMBL" id="JAQIZZ010000001">
    <property type="protein sequence ID" value="KAJ5556321.1"/>
    <property type="molecule type" value="Genomic_DNA"/>
</dbReference>
<evidence type="ECO:0000256" key="3">
    <source>
        <dbReference type="ARBA" id="ARBA00023125"/>
    </source>
</evidence>
<feature type="region of interest" description="Disordered" evidence="6">
    <location>
        <begin position="294"/>
        <end position="320"/>
    </location>
</feature>
<dbReference type="PROSITE" id="PS51968">
    <property type="entry name" value="GRH_CP2_DB"/>
    <property type="match status" value="1"/>
</dbReference>